<sequence length="182" mass="21156">MKIMKRKPQCGVATIEFVMGFMLFWWLCMAWVEASYMSYISAVSDYAVGEATRVTRLDNSVDDSCSGSHCASSYSEQFRRALNQNDSLWAQFIDPAKFMFSIQYLKTPTDLEQLSDDYCPIDEGMTESECGTAKDSAIAVYRINYNYTPIFNYFINDNQLFSREVIVIQEYERDKFNYQTAW</sequence>
<proteinExistence type="predicted"/>
<dbReference type="RefSeq" id="WP_040991942.1">
    <property type="nucleotide sequence ID" value="NZ_JTKH01000024.1"/>
</dbReference>
<protein>
    <submittedName>
        <fullName evidence="2">Pilus assembly protein TadE</fullName>
    </submittedName>
</protein>
<evidence type="ECO:0000313" key="3">
    <source>
        <dbReference type="Proteomes" id="UP000031672"/>
    </source>
</evidence>
<keyword evidence="1" id="KW-0472">Membrane</keyword>
<dbReference type="OrthoDB" id="6555614at2"/>
<keyword evidence="3" id="KW-1185">Reference proteome</keyword>
<reference evidence="2 3" key="1">
    <citation type="submission" date="2014-11" db="EMBL/GenBank/DDBJ databases">
        <title>Draft Genome Sequence of Vibrio piscirenalis strains CECT 8603T and CECT 8604, two marine Gammaproteobacterium isolated from cultured gilthead sea bream (Sparus aurata).</title>
        <authorList>
            <person name="Arahal D.R."/>
            <person name="Rodrigo-Torres L."/>
            <person name="Lucena T."/>
            <person name="Pujalte M.J."/>
        </authorList>
    </citation>
    <scope>NUCLEOTIDE SEQUENCE [LARGE SCALE GENOMIC DNA]</scope>
    <source>
        <strain evidence="2 3">DCR 1-4-2</strain>
    </source>
</reference>
<dbReference type="EMBL" id="JTKH01000024">
    <property type="protein sequence ID" value="KII76009.1"/>
    <property type="molecule type" value="Genomic_DNA"/>
</dbReference>
<dbReference type="AlphaFoldDB" id="A0A0C2KAY0"/>
<dbReference type="STRING" id="1461322.OJ16_14350"/>
<evidence type="ECO:0000256" key="1">
    <source>
        <dbReference type="SAM" id="Phobius"/>
    </source>
</evidence>
<comment type="caution">
    <text evidence="2">The sequence shown here is derived from an EMBL/GenBank/DDBJ whole genome shotgun (WGS) entry which is preliminary data.</text>
</comment>
<organism evidence="2 3">
    <name type="scientific">Vibrio renipiscarius</name>
    <dbReference type="NCBI Taxonomy" id="1461322"/>
    <lineage>
        <taxon>Bacteria</taxon>
        <taxon>Pseudomonadati</taxon>
        <taxon>Pseudomonadota</taxon>
        <taxon>Gammaproteobacteria</taxon>
        <taxon>Vibrionales</taxon>
        <taxon>Vibrionaceae</taxon>
        <taxon>Vibrio</taxon>
    </lineage>
</organism>
<accession>A0A0C2JDJ8</accession>
<feature type="transmembrane region" description="Helical" evidence="1">
    <location>
        <begin position="12"/>
        <end position="32"/>
    </location>
</feature>
<name>A0A0C2KAY0_9VIBR</name>
<accession>A0A0C2KAY0</accession>
<gene>
    <name evidence="2" type="ORF">OJ16_14350</name>
</gene>
<keyword evidence="1" id="KW-1133">Transmembrane helix</keyword>
<dbReference type="Proteomes" id="UP000031672">
    <property type="component" value="Unassembled WGS sequence"/>
</dbReference>
<keyword evidence="1" id="KW-0812">Transmembrane</keyword>
<evidence type="ECO:0000313" key="2">
    <source>
        <dbReference type="EMBL" id="KII76009.1"/>
    </source>
</evidence>